<dbReference type="PROSITE" id="PS50805">
    <property type="entry name" value="KRAB"/>
    <property type="match status" value="1"/>
</dbReference>
<evidence type="ECO:0000256" key="10">
    <source>
        <dbReference type="ARBA" id="ARBA00023242"/>
    </source>
</evidence>
<evidence type="ECO:0000259" key="14">
    <source>
        <dbReference type="PROSITE" id="PS50805"/>
    </source>
</evidence>
<dbReference type="RefSeq" id="XP_033773153.1">
    <property type="nucleotide sequence ID" value="XM_033917262.1"/>
</dbReference>
<dbReference type="GO" id="GO:0008270">
    <property type="term" value="F:zinc ion binding"/>
    <property type="evidence" value="ECO:0007669"/>
    <property type="project" value="UniProtKB-KW"/>
</dbReference>
<keyword evidence="3" id="KW-0479">Metal-binding</keyword>
<dbReference type="SUPFAM" id="SSF57667">
    <property type="entry name" value="beta-beta-alpha zinc fingers"/>
    <property type="match status" value="5"/>
</dbReference>
<dbReference type="Pfam" id="PF00096">
    <property type="entry name" value="zf-C2H2"/>
    <property type="match status" value="7"/>
</dbReference>
<feature type="domain" description="C2H2-type" evidence="13">
    <location>
        <begin position="397"/>
        <end position="424"/>
    </location>
</feature>
<dbReference type="InterPro" id="IPR013087">
    <property type="entry name" value="Znf_C2H2_type"/>
</dbReference>
<dbReference type="PANTHER" id="PTHR24388">
    <property type="entry name" value="ZINC FINGER PROTEIN"/>
    <property type="match status" value="1"/>
</dbReference>
<dbReference type="OrthoDB" id="427030at2759"/>
<dbReference type="Proteomes" id="UP000515159">
    <property type="component" value="Chromosome 12"/>
</dbReference>
<dbReference type="FunFam" id="3.30.160.60:FF:000624">
    <property type="entry name" value="zinc finger protein 697"/>
    <property type="match status" value="1"/>
</dbReference>
<feature type="domain" description="C2H2-type" evidence="13">
    <location>
        <begin position="425"/>
        <end position="452"/>
    </location>
</feature>
<keyword evidence="5 11" id="KW-0863">Zinc-finger</keyword>
<dbReference type="InterPro" id="IPR050527">
    <property type="entry name" value="Snail/Krueppel_Znf"/>
</dbReference>
<evidence type="ECO:0000256" key="9">
    <source>
        <dbReference type="ARBA" id="ARBA00023163"/>
    </source>
</evidence>
<dbReference type="KEGG" id="gsh:117346954"/>
<protein>
    <submittedName>
        <fullName evidence="16">Zinc finger protein 184-like isoform X1</fullName>
    </submittedName>
</protein>
<keyword evidence="10" id="KW-0539">Nucleus</keyword>
<evidence type="ECO:0000256" key="11">
    <source>
        <dbReference type="PROSITE-ProRule" id="PRU00042"/>
    </source>
</evidence>
<dbReference type="FunFam" id="3.30.160.60:FF:000739">
    <property type="entry name" value="Zgc:171418 protein"/>
    <property type="match status" value="4"/>
</dbReference>
<sequence length="479" mass="56579">MSAWIPDQVSITFNDVAAYFLETEWNILEEWQKEMYRNVIQEIHGILTSRGYSIVNPDVIFKIKREDEKYPVQHYEWEKKENMTDPPNSFSHIKPEILIRFKQEEFGIEPEEFEESGSLTIRGNYEELHEAGRRGYSPDPIADALKVKELEDWDHPDGGNKDTDIKRAGGGFRNNSQRQRMHNGHQKKKWTHKDPPRDNLDPSAAYEGGVNRPLLPNMKEKGPKAERLLICTEEERNYNHLPNLLQTQRLNEEEILYQCTECEDRFTNISDLTEHKIIHTRNKLFICTECEKCFPYKSQLTIHQKFHKGLKPFKCSECGKCFHQKGNLRLHEITHTGRKPFKCSECDKSFTYKCVLKTHEKIHSGEKQYKCSECDKCFHQKGNLRQHEITHLREKPFKCSECDKSFSYKCALKTHEKIHSAEKPYKCSECDKCFHQKGNLRQHEITHLREKPFKCSECDKCYSYKCALKTHEKIHSRDM</sequence>
<dbReference type="SUPFAM" id="SSF109640">
    <property type="entry name" value="KRAB domain (Kruppel-associated box)"/>
    <property type="match status" value="1"/>
</dbReference>
<dbReference type="AlphaFoldDB" id="A0A6P8PED0"/>
<keyword evidence="6" id="KW-0862">Zinc</keyword>
<proteinExistence type="inferred from homology"/>
<name>A0A6P8PED0_GEOSA</name>
<dbReference type="InterPro" id="IPR036236">
    <property type="entry name" value="Znf_C2H2_sf"/>
</dbReference>
<evidence type="ECO:0000256" key="8">
    <source>
        <dbReference type="ARBA" id="ARBA00023125"/>
    </source>
</evidence>
<dbReference type="Gene3D" id="3.30.160.60">
    <property type="entry name" value="Classic Zinc Finger"/>
    <property type="match status" value="8"/>
</dbReference>
<feature type="domain" description="C2H2-type" evidence="13">
    <location>
        <begin position="313"/>
        <end position="340"/>
    </location>
</feature>
<dbReference type="InParanoid" id="A0A6P8PED0"/>
<evidence type="ECO:0000259" key="13">
    <source>
        <dbReference type="PROSITE" id="PS50157"/>
    </source>
</evidence>
<evidence type="ECO:0000313" key="15">
    <source>
        <dbReference type="Proteomes" id="UP000515159"/>
    </source>
</evidence>
<dbReference type="GO" id="GO:0005634">
    <property type="term" value="C:nucleus"/>
    <property type="evidence" value="ECO:0007669"/>
    <property type="project" value="UniProtKB-SubCell"/>
</dbReference>
<dbReference type="InterPro" id="IPR001909">
    <property type="entry name" value="KRAB"/>
</dbReference>
<evidence type="ECO:0000256" key="4">
    <source>
        <dbReference type="ARBA" id="ARBA00022737"/>
    </source>
</evidence>
<dbReference type="SMART" id="SM00355">
    <property type="entry name" value="ZnF_C2H2"/>
    <property type="match status" value="8"/>
</dbReference>
<dbReference type="GO" id="GO:0000978">
    <property type="term" value="F:RNA polymerase II cis-regulatory region sequence-specific DNA binding"/>
    <property type="evidence" value="ECO:0007669"/>
    <property type="project" value="TreeGrafter"/>
</dbReference>
<dbReference type="CDD" id="cd07765">
    <property type="entry name" value="KRAB_A-box"/>
    <property type="match status" value="1"/>
</dbReference>
<dbReference type="SMART" id="SM00349">
    <property type="entry name" value="KRAB"/>
    <property type="match status" value="1"/>
</dbReference>
<evidence type="ECO:0000256" key="12">
    <source>
        <dbReference type="SAM" id="MobiDB-lite"/>
    </source>
</evidence>
<comment type="subcellular location">
    <subcellularLocation>
        <location evidence="1">Nucleus</location>
    </subcellularLocation>
</comment>
<dbReference type="GeneID" id="117346954"/>
<accession>A0A6P8PED0</accession>
<feature type="domain" description="KRAB" evidence="14">
    <location>
        <begin position="11"/>
        <end position="82"/>
    </location>
</feature>
<evidence type="ECO:0000256" key="3">
    <source>
        <dbReference type="ARBA" id="ARBA00022723"/>
    </source>
</evidence>
<feature type="domain" description="C2H2-type" evidence="13">
    <location>
        <begin position="453"/>
        <end position="479"/>
    </location>
</feature>
<feature type="compositionally biased region" description="Basic and acidic residues" evidence="12">
    <location>
        <begin position="152"/>
        <end position="167"/>
    </location>
</feature>
<feature type="domain" description="C2H2-type" evidence="13">
    <location>
        <begin position="257"/>
        <end position="284"/>
    </location>
</feature>
<dbReference type="Gene3D" id="6.10.140.140">
    <property type="match status" value="1"/>
</dbReference>
<dbReference type="InterPro" id="IPR036051">
    <property type="entry name" value="KRAB_dom_sf"/>
</dbReference>
<dbReference type="FunFam" id="3.30.160.60:FF:001480">
    <property type="entry name" value="Si:cabz01071911.3"/>
    <property type="match status" value="1"/>
</dbReference>
<keyword evidence="15" id="KW-1185">Reference proteome</keyword>
<comment type="similarity">
    <text evidence="2">Belongs to the krueppel C2H2-type zinc-finger protein family.</text>
</comment>
<evidence type="ECO:0000256" key="7">
    <source>
        <dbReference type="ARBA" id="ARBA00023015"/>
    </source>
</evidence>
<dbReference type="PANTHER" id="PTHR24388:SF96">
    <property type="entry name" value="GENE, 32687-RELATED"/>
    <property type="match status" value="1"/>
</dbReference>
<evidence type="ECO:0000256" key="5">
    <source>
        <dbReference type="ARBA" id="ARBA00022771"/>
    </source>
</evidence>
<dbReference type="PROSITE" id="PS50157">
    <property type="entry name" value="ZINC_FINGER_C2H2_2"/>
    <property type="match status" value="8"/>
</dbReference>
<dbReference type="PROSITE" id="PS00028">
    <property type="entry name" value="ZINC_FINGER_C2H2_1"/>
    <property type="match status" value="8"/>
</dbReference>
<evidence type="ECO:0000256" key="2">
    <source>
        <dbReference type="ARBA" id="ARBA00006991"/>
    </source>
</evidence>
<dbReference type="Pfam" id="PF01352">
    <property type="entry name" value="KRAB"/>
    <property type="match status" value="1"/>
</dbReference>
<keyword evidence="8" id="KW-0238">DNA-binding</keyword>
<feature type="domain" description="C2H2-type" evidence="13">
    <location>
        <begin position="369"/>
        <end position="396"/>
    </location>
</feature>
<feature type="compositionally biased region" description="Basic residues" evidence="12">
    <location>
        <begin position="179"/>
        <end position="191"/>
    </location>
</feature>
<feature type="domain" description="C2H2-type" evidence="13">
    <location>
        <begin position="285"/>
        <end position="312"/>
    </location>
</feature>
<evidence type="ECO:0000256" key="1">
    <source>
        <dbReference type="ARBA" id="ARBA00004123"/>
    </source>
</evidence>
<feature type="region of interest" description="Disordered" evidence="12">
    <location>
        <begin position="152"/>
        <end position="219"/>
    </location>
</feature>
<gene>
    <name evidence="16" type="primary">LOC117346954</name>
</gene>
<keyword evidence="9" id="KW-0804">Transcription</keyword>
<feature type="domain" description="C2H2-type" evidence="13">
    <location>
        <begin position="341"/>
        <end position="368"/>
    </location>
</feature>
<reference evidence="16" key="1">
    <citation type="submission" date="2025-08" db="UniProtKB">
        <authorList>
            <consortium name="RefSeq"/>
        </authorList>
    </citation>
    <scope>IDENTIFICATION</scope>
</reference>
<dbReference type="GO" id="GO:0000981">
    <property type="term" value="F:DNA-binding transcription factor activity, RNA polymerase II-specific"/>
    <property type="evidence" value="ECO:0007669"/>
    <property type="project" value="TreeGrafter"/>
</dbReference>
<dbReference type="FunFam" id="3.30.160.60:FF:000151">
    <property type="entry name" value="Zinc finger and SCAN domain-containing 21"/>
    <property type="match status" value="1"/>
</dbReference>
<keyword evidence="4" id="KW-0677">Repeat</keyword>
<keyword evidence="7" id="KW-0805">Transcription regulation</keyword>
<organism evidence="15 16">
    <name type="scientific">Geotrypetes seraphini</name>
    <name type="common">Gaboon caecilian</name>
    <name type="synonym">Caecilia seraphini</name>
    <dbReference type="NCBI Taxonomy" id="260995"/>
    <lineage>
        <taxon>Eukaryota</taxon>
        <taxon>Metazoa</taxon>
        <taxon>Chordata</taxon>
        <taxon>Craniata</taxon>
        <taxon>Vertebrata</taxon>
        <taxon>Euteleostomi</taxon>
        <taxon>Amphibia</taxon>
        <taxon>Gymnophiona</taxon>
        <taxon>Geotrypetes</taxon>
    </lineage>
</organism>
<evidence type="ECO:0000256" key="6">
    <source>
        <dbReference type="ARBA" id="ARBA00022833"/>
    </source>
</evidence>
<evidence type="ECO:0000313" key="16">
    <source>
        <dbReference type="RefSeq" id="XP_033773153.1"/>
    </source>
</evidence>